<dbReference type="SUPFAM" id="SSF52540">
    <property type="entry name" value="P-loop containing nucleoside triphosphate hydrolases"/>
    <property type="match status" value="1"/>
</dbReference>
<keyword evidence="7 17" id="KW-0067">ATP-binding</keyword>
<keyword evidence="10 15" id="KW-0472">Membrane</keyword>
<evidence type="ECO:0000313" key="18">
    <source>
        <dbReference type="Proteomes" id="UP000333828"/>
    </source>
</evidence>
<organism evidence="17 18">
    <name type="scientific">Pandoraea iniqua</name>
    <dbReference type="NCBI Taxonomy" id="2508288"/>
    <lineage>
        <taxon>Bacteria</taxon>
        <taxon>Pseudomonadati</taxon>
        <taxon>Pseudomonadota</taxon>
        <taxon>Betaproteobacteria</taxon>
        <taxon>Burkholderiales</taxon>
        <taxon>Burkholderiaceae</taxon>
        <taxon>Pandoraea</taxon>
    </lineage>
</organism>
<evidence type="ECO:0000256" key="12">
    <source>
        <dbReference type="ARBA" id="ARBA00038388"/>
    </source>
</evidence>
<dbReference type="CDD" id="cd03255">
    <property type="entry name" value="ABC_MJ0796_LolCDE_FtsE"/>
    <property type="match status" value="1"/>
</dbReference>
<evidence type="ECO:0000256" key="13">
    <source>
        <dbReference type="ARBA" id="ARBA00041199"/>
    </source>
</evidence>
<keyword evidence="5 15" id="KW-0812">Transmembrane</keyword>
<dbReference type="PROSITE" id="PS00211">
    <property type="entry name" value="ABC_TRANSPORTER_1"/>
    <property type="match status" value="1"/>
</dbReference>
<dbReference type="GO" id="GO:0005886">
    <property type="term" value="C:plasma membrane"/>
    <property type="evidence" value="ECO:0007669"/>
    <property type="project" value="UniProtKB-SubCell"/>
</dbReference>
<dbReference type="GO" id="GO:0022857">
    <property type="term" value="F:transmembrane transporter activity"/>
    <property type="evidence" value="ECO:0007669"/>
    <property type="project" value="UniProtKB-ARBA"/>
</dbReference>
<keyword evidence="8" id="KW-1278">Translocase</keyword>
<keyword evidence="2" id="KW-0813">Transport</keyword>
<dbReference type="InterPro" id="IPR017911">
    <property type="entry name" value="MacB-like_ATP-bd"/>
</dbReference>
<dbReference type="PANTHER" id="PTHR30572">
    <property type="entry name" value="MEMBRANE COMPONENT OF TRANSPORTER-RELATED"/>
    <property type="match status" value="1"/>
</dbReference>
<evidence type="ECO:0000256" key="8">
    <source>
        <dbReference type="ARBA" id="ARBA00022967"/>
    </source>
</evidence>
<dbReference type="InterPro" id="IPR017871">
    <property type="entry name" value="ABC_transporter-like_CS"/>
</dbReference>
<dbReference type="PANTHER" id="PTHR30572:SF14">
    <property type="entry name" value="MACROLIDE EXPORT ATP-BINDING_PERMEASE PROTEIN MACB"/>
    <property type="match status" value="1"/>
</dbReference>
<keyword evidence="9 15" id="KW-1133">Transmembrane helix</keyword>
<dbReference type="Proteomes" id="UP000333828">
    <property type="component" value="Unassembled WGS sequence"/>
</dbReference>
<dbReference type="GO" id="GO:0005524">
    <property type="term" value="F:ATP binding"/>
    <property type="evidence" value="ECO:0007669"/>
    <property type="project" value="UniProtKB-KW"/>
</dbReference>
<accession>A0A5E4YK74</accession>
<feature type="domain" description="ABC transporter" evidence="16">
    <location>
        <begin position="41"/>
        <end position="279"/>
    </location>
</feature>
<evidence type="ECO:0000256" key="11">
    <source>
        <dbReference type="ARBA" id="ARBA00023251"/>
    </source>
</evidence>
<evidence type="ECO:0000256" key="1">
    <source>
        <dbReference type="ARBA" id="ARBA00004429"/>
    </source>
</evidence>
<dbReference type="InterPro" id="IPR003838">
    <property type="entry name" value="ABC3_permease_C"/>
</dbReference>
<name>A0A5E4YK74_9BURK</name>
<dbReference type="EMBL" id="CABPSI010000005">
    <property type="protein sequence ID" value="VVE48820.1"/>
    <property type="molecule type" value="Genomic_DNA"/>
</dbReference>
<dbReference type="GO" id="GO:0016887">
    <property type="term" value="F:ATP hydrolysis activity"/>
    <property type="evidence" value="ECO:0007669"/>
    <property type="project" value="InterPro"/>
</dbReference>
<evidence type="ECO:0000256" key="14">
    <source>
        <dbReference type="SAM" id="MobiDB-lite"/>
    </source>
</evidence>
<evidence type="ECO:0000256" key="2">
    <source>
        <dbReference type="ARBA" id="ARBA00022448"/>
    </source>
</evidence>
<feature type="transmembrane region" description="Helical" evidence="15">
    <location>
        <begin position="602"/>
        <end position="627"/>
    </location>
</feature>
<evidence type="ECO:0000313" key="17">
    <source>
        <dbReference type="EMBL" id="VVE48820.1"/>
    </source>
</evidence>
<dbReference type="Pfam" id="PF00005">
    <property type="entry name" value="ABC_tran"/>
    <property type="match status" value="1"/>
</dbReference>
<feature type="compositionally biased region" description="Basic and acidic residues" evidence="14">
    <location>
        <begin position="268"/>
        <end position="279"/>
    </location>
</feature>
<dbReference type="Pfam" id="PF02687">
    <property type="entry name" value="FtsX"/>
    <property type="match status" value="1"/>
</dbReference>
<feature type="region of interest" description="Disordered" evidence="14">
    <location>
        <begin position="268"/>
        <end position="315"/>
    </location>
</feature>
<feature type="transmembrane region" description="Helical" evidence="15">
    <location>
        <begin position="647"/>
        <end position="673"/>
    </location>
</feature>
<dbReference type="InterPro" id="IPR003439">
    <property type="entry name" value="ABC_transporter-like_ATP-bd"/>
</dbReference>
<dbReference type="GO" id="GO:0098796">
    <property type="term" value="C:membrane protein complex"/>
    <property type="evidence" value="ECO:0007669"/>
    <property type="project" value="UniProtKB-ARBA"/>
</dbReference>
<evidence type="ECO:0000256" key="3">
    <source>
        <dbReference type="ARBA" id="ARBA00022475"/>
    </source>
</evidence>
<evidence type="ECO:0000256" key="15">
    <source>
        <dbReference type="SAM" id="Phobius"/>
    </source>
</evidence>
<dbReference type="Pfam" id="PF12704">
    <property type="entry name" value="MacB_PCD"/>
    <property type="match status" value="1"/>
</dbReference>
<keyword evidence="17" id="KW-0378">Hydrolase</keyword>
<dbReference type="InterPro" id="IPR050250">
    <property type="entry name" value="Macrolide_Exporter_MacB"/>
</dbReference>
<feature type="compositionally biased region" description="Low complexity" evidence="14">
    <location>
        <begin position="17"/>
        <end position="31"/>
    </location>
</feature>
<reference evidence="17 18" key="1">
    <citation type="submission" date="2019-08" db="EMBL/GenBank/DDBJ databases">
        <authorList>
            <person name="Peeters C."/>
        </authorList>
    </citation>
    <scope>NUCLEOTIDE SEQUENCE [LARGE SCALE GENOMIC DNA]</scope>
    <source>
        <strain evidence="17 18">LMG 31115</strain>
    </source>
</reference>
<evidence type="ECO:0000256" key="4">
    <source>
        <dbReference type="ARBA" id="ARBA00022519"/>
    </source>
</evidence>
<evidence type="ECO:0000256" key="5">
    <source>
        <dbReference type="ARBA" id="ARBA00022692"/>
    </source>
</evidence>
<dbReference type="AlphaFoldDB" id="A0A5E4YK74"/>
<dbReference type="Gene3D" id="3.40.50.300">
    <property type="entry name" value="P-loop containing nucleotide triphosphate hydrolases"/>
    <property type="match status" value="1"/>
</dbReference>
<dbReference type="InterPro" id="IPR025857">
    <property type="entry name" value="MacB_PCD"/>
</dbReference>
<protein>
    <recommendedName>
        <fullName evidence="13">Pyoverdine export ATP-binding/permease protein PvdT</fullName>
    </recommendedName>
</protein>
<comment type="similarity">
    <text evidence="12">Belongs to the ABC transporter superfamily. Macrolide exporter (TC 3.A.1.122) family.</text>
</comment>
<evidence type="ECO:0000259" key="16">
    <source>
        <dbReference type="PROSITE" id="PS50893"/>
    </source>
</evidence>
<keyword evidence="4" id="KW-0997">Cell inner membrane</keyword>
<evidence type="ECO:0000256" key="7">
    <source>
        <dbReference type="ARBA" id="ARBA00022840"/>
    </source>
</evidence>
<proteinExistence type="inferred from homology"/>
<dbReference type="InterPro" id="IPR003593">
    <property type="entry name" value="AAA+_ATPase"/>
</dbReference>
<dbReference type="GO" id="GO:0046677">
    <property type="term" value="P:response to antibiotic"/>
    <property type="evidence" value="ECO:0007669"/>
    <property type="project" value="UniProtKB-KW"/>
</dbReference>
<dbReference type="InterPro" id="IPR027417">
    <property type="entry name" value="P-loop_NTPase"/>
</dbReference>
<dbReference type="SMART" id="SM00382">
    <property type="entry name" value="AAA"/>
    <property type="match status" value="1"/>
</dbReference>
<keyword evidence="18" id="KW-1185">Reference proteome</keyword>
<dbReference type="PROSITE" id="PS50893">
    <property type="entry name" value="ABC_TRANSPORTER_2"/>
    <property type="match status" value="1"/>
</dbReference>
<evidence type="ECO:0000256" key="6">
    <source>
        <dbReference type="ARBA" id="ARBA00022741"/>
    </source>
</evidence>
<sequence>MHVRPSTDAMAPASDMPETPDTPETPNTPDTLDTSAAAPLLRLSGVARSFGEGVGAVTVLRDVELVIRRGEMVAIMGPSGSGKSTLMNVLGCLDRASSGCYEIDGRDVASLSDDDLAALRREHFGFIFQRYHLMGHLTAQGNVEVPAVYAGTSKTARAQRSAALLGRLGLGGHLSHRPSQMSGGQQQRVSIARALMNGGDIILADEPTGALDSRSGLEVMQILCELHARGHTIILVTHDPGVAAWAQRVIEIADGRIVRDRVNETPRTDELAALTRERTQTQSRSQSQSQEDTHAGQVAPTAEETAPQTDDVTLQKLPSVEARRRWFAGWPKFSESLSMAWHALASHRLRTGLTMLGIVIGITSVVSLSAIGEGTKRRVLNDIGSIAPNTITVLRGRDFNDDKAAEIRTLLPRDAELLAAQPYTDSVSPQVNARTVRVRFGRIDTDAQVHGEGANFLRANGLKLARGRGFDTSEVERQAQVAVIGENALRKLMPNGGDPIGQIVLAGSLPLRVIGVVRDRSSMFVSRSLNLYVPWSTAASRLAGQQHLEAITVRILDGHPPSAAEAGIVRVLTRAHGNKDFFTFNMDTVVKSISRTSQMLTLLLSFVALISLVVGGIGVANIMLVSVTERTREIGIRRAIGARRQDILRQFLIEAVLVCLMGGAVGVVLSYAIGQLVAFVVPQVAVVFSVNTLAAAVLCASVIGVASGWWPSRSAARLDPVDALARE</sequence>
<dbReference type="FunFam" id="3.40.50.300:FF:000032">
    <property type="entry name" value="Export ABC transporter ATP-binding protein"/>
    <property type="match status" value="1"/>
</dbReference>
<keyword evidence="6" id="KW-0547">Nucleotide-binding</keyword>
<evidence type="ECO:0000256" key="9">
    <source>
        <dbReference type="ARBA" id="ARBA00022989"/>
    </source>
</evidence>
<keyword evidence="3" id="KW-1003">Cell membrane</keyword>
<feature type="region of interest" description="Disordered" evidence="14">
    <location>
        <begin position="1"/>
        <end position="34"/>
    </location>
</feature>
<feature type="transmembrane region" description="Helical" evidence="15">
    <location>
        <begin position="685"/>
        <end position="710"/>
    </location>
</feature>
<evidence type="ECO:0000256" key="10">
    <source>
        <dbReference type="ARBA" id="ARBA00023136"/>
    </source>
</evidence>
<keyword evidence="11" id="KW-0046">Antibiotic resistance</keyword>
<feature type="compositionally biased region" description="Low complexity" evidence="14">
    <location>
        <begin position="280"/>
        <end position="290"/>
    </location>
</feature>
<comment type="subcellular location">
    <subcellularLocation>
        <location evidence="1">Cell inner membrane</location>
        <topology evidence="1">Multi-pass membrane protein</topology>
    </subcellularLocation>
</comment>
<gene>
    <name evidence="17" type="primary">macB_3</name>
    <name evidence="17" type="ORF">PIN31115_04545</name>
</gene>